<evidence type="ECO:0000256" key="1">
    <source>
        <dbReference type="ARBA" id="ARBA00004167"/>
    </source>
</evidence>
<evidence type="ECO:0000259" key="7">
    <source>
        <dbReference type="Pfam" id="PF13947"/>
    </source>
</evidence>
<evidence type="ECO:0000256" key="2">
    <source>
        <dbReference type="ARBA" id="ARBA00022692"/>
    </source>
</evidence>
<dbReference type="PANTHER" id="PTHR33138:SF1">
    <property type="entry name" value="OS01G0113900 PROTEIN"/>
    <property type="match status" value="1"/>
</dbReference>
<feature type="domain" description="Wall-associated receptor kinase galacturonan-binding" evidence="7">
    <location>
        <begin position="31"/>
        <end position="93"/>
    </location>
</feature>
<evidence type="ECO:0000313" key="9">
    <source>
        <dbReference type="Proteomes" id="UP001634007"/>
    </source>
</evidence>
<feature type="signal peptide" evidence="6">
    <location>
        <begin position="1"/>
        <end position="25"/>
    </location>
</feature>
<proteinExistence type="predicted"/>
<keyword evidence="5" id="KW-0472">Membrane</keyword>
<reference evidence="8 9" key="1">
    <citation type="submission" date="2024-11" db="EMBL/GenBank/DDBJ databases">
        <title>Chromosome-level genome assembly of Eucalyptus globulus Labill. provides insights into its genome evolution.</title>
        <authorList>
            <person name="Li X."/>
        </authorList>
    </citation>
    <scope>NUCLEOTIDE SEQUENCE [LARGE SCALE GENOMIC DNA]</scope>
    <source>
        <strain evidence="8">CL2024</strain>
        <tissue evidence="8">Fresh tender leaves</tissue>
    </source>
</reference>
<evidence type="ECO:0000256" key="6">
    <source>
        <dbReference type="SAM" id="SignalP"/>
    </source>
</evidence>
<dbReference type="Pfam" id="PF13947">
    <property type="entry name" value="GUB_WAK_bind"/>
    <property type="match status" value="1"/>
</dbReference>
<dbReference type="EMBL" id="JBJKBG010000011">
    <property type="protein sequence ID" value="KAL3714463.1"/>
    <property type="molecule type" value="Genomic_DNA"/>
</dbReference>
<evidence type="ECO:0000256" key="5">
    <source>
        <dbReference type="ARBA" id="ARBA00023136"/>
    </source>
</evidence>
<comment type="subcellular location">
    <subcellularLocation>
        <location evidence="1">Membrane</location>
        <topology evidence="1">Single-pass membrane protein</topology>
    </subcellularLocation>
</comment>
<dbReference type="Proteomes" id="UP001634007">
    <property type="component" value="Unassembled WGS sequence"/>
</dbReference>
<dbReference type="GO" id="GO:0016020">
    <property type="term" value="C:membrane"/>
    <property type="evidence" value="ECO:0007669"/>
    <property type="project" value="UniProtKB-SubCell"/>
</dbReference>
<dbReference type="AlphaFoldDB" id="A0ABD3IIF6"/>
<protein>
    <recommendedName>
        <fullName evidence="7">Wall-associated receptor kinase galacturonan-binding domain-containing protein</fullName>
    </recommendedName>
</protein>
<keyword evidence="4" id="KW-1133">Transmembrane helix</keyword>
<keyword evidence="2" id="KW-0812">Transmembrane</keyword>
<name>A0ABD3IIF6_EUCGL</name>
<evidence type="ECO:0000256" key="4">
    <source>
        <dbReference type="ARBA" id="ARBA00022989"/>
    </source>
</evidence>
<evidence type="ECO:0000256" key="3">
    <source>
        <dbReference type="ARBA" id="ARBA00022729"/>
    </source>
</evidence>
<evidence type="ECO:0000313" key="8">
    <source>
        <dbReference type="EMBL" id="KAL3714463.1"/>
    </source>
</evidence>
<organism evidence="8 9">
    <name type="scientific">Eucalyptus globulus</name>
    <name type="common">Tasmanian blue gum</name>
    <dbReference type="NCBI Taxonomy" id="34317"/>
    <lineage>
        <taxon>Eukaryota</taxon>
        <taxon>Viridiplantae</taxon>
        <taxon>Streptophyta</taxon>
        <taxon>Embryophyta</taxon>
        <taxon>Tracheophyta</taxon>
        <taxon>Spermatophyta</taxon>
        <taxon>Magnoliopsida</taxon>
        <taxon>eudicotyledons</taxon>
        <taxon>Gunneridae</taxon>
        <taxon>Pentapetalae</taxon>
        <taxon>rosids</taxon>
        <taxon>malvids</taxon>
        <taxon>Myrtales</taxon>
        <taxon>Myrtaceae</taxon>
        <taxon>Myrtoideae</taxon>
        <taxon>Eucalypteae</taxon>
        <taxon>Eucalyptus</taxon>
    </lineage>
</organism>
<accession>A0ABD3IIF6</accession>
<dbReference type="InterPro" id="IPR025287">
    <property type="entry name" value="WAK_GUB"/>
</dbReference>
<dbReference type="PANTHER" id="PTHR33138">
    <property type="entry name" value="OS01G0690200 PROTEIN"/>
    <property type="match status" value="1"/>
</dbReference>
<sequence>MLKNRVFVIYLFLLLLLLHWPFSIAVEYNQCTTSCGEVTNIRHPFRLKSDPKSCGNPKFELACINNRTFLDLYPGNYYVRYINYTNYTIRIADVGLQIGNCSSLPRHSLSCANSSYEWKGYSCWSQPYTCWSQPYENYKLSRTVAIVDSTKAIDSALYVNASPCFSNFSSMRRRVYAMVDANVSSVETTCTIKLMAMIPWWVNCSDLRSYAQIHEQMSYGFELSWLDKACKTQCKVGYTCAMNATNQIYCSASGKYL</sequence>
<comment type="caution">
    <text evidence="8">The sequence shown here is derived from an EMBL/GenBank/DDBJ whole genome shotgun (WGS) entry which is preliminary data.</text>
</comment>
<feature type="chain" id="PRO_5044824333" description="Wall-associated receptor kinase galacturonan-binding domain-containing protein" evidence="6">
    <location>
        <begin position="26"/>
        <end position="257"/>
    </location>
</feature>
<keyword evidence="9" id="KW-1185">Reference proteome</keyword>
<gene>
    <name evidence="8" type="ORF">ACJRO7_006390</name>
</gene>
<keyword evidence="3 6" id="KW-0732">Signal</keyword>